<feature type="region of interest" description="Disordered" evidence="1">
    <location>
        <begin position="1"/>
        <end position="47"/>
    </location>
</feature>
<feature type="compositionally biased region" description="Low complexity" evidence="1">
    <location>
        <begin position="25"/>
        <end position="47"/>
    </location>
</feature>
<dbReference type="AlphaFoldDB" id="A0A1K1S100"/>
<proteinExistence type="predicted"/>
<keyword evidence="3" id="KW-1185">Reference proteome</keyword>
<evidence type="ECO:0000313" key="2">
    <source>
        <dbReference type="EMBL" id="SFW78009.1"/>
    </source>
</evidence>
<evidence type="ECO:0000313" key="3">
    <source>
        <dbReference type="Proteomes" id="UP000182740"/>
    </source>
</evidence>
<protein>
    <submittedName>
        <fullName evidence="2">Uncharacterized protein</fullName>
    </submittedName>
</protein>
<gene>
    <name evidence="2" type="ORF">SAMN04489730_4422</name>
</gene>
<dbReference type="STRING" id="546364.SAMN04489730_4422"/>
<name>A0A1K1S100_9PSEU</name>
<organism evidence="2 3">
    <name type="scientific">Amycolatopsis australiensis</name>
    <dbReference type="NCBI Taxonomy" id="546364"/>
    <lineage>
        <taxon>Bacteria</taxon>
        <taxon>Bacillati</taxon>
        <taxon>Actinomycetota</taxon>
        <taxon>Actinomycetes</taxon>
        <taxon>Pseudonocardiales</taxon>
        <taxon>Pseudonocardiaceae</taxon>
        <taxon>Amycolatopsis</taxon>
    </lineage>
</organism>
<accession>A0A1K1S100</accession>
<reference evidence="3" key="1">
    <citation type="submission" date="2016-11" db="EMBL/GenBank/DDBJ databases">
        <authorList>
            <person name="Varghese N."/>
            <person name="Submissions S."/>
        </authorList>
    </citation>
    <scope>NUCLEOTIDE SEQUENCE [LARGE SCALE GENOMIC DNA]</scope>
    <source>
        <strain evidence="3">DSM 44671</strain>
    </source>
</reference>
<dbReference type="EMBL" id="FPJG01000006">
    <property type="protein sequence ID" value="SFW78009.1"/>
    <property type="molecule type" value="Genomic_DNA"/>
</dbReference>
<dbReference type="RefSeq" id="WP_177328875.1">
    <property type="nucleotide sequence ID" value="NZ_FPJG01000006.1"/>
</dbReference>
<sequence length="47" mass="5004">MTVRWVENARGGRAPRDRTPSTPDALARAAAPASGTARQATAGRDRR</sequence>
<evidence type="ECO:0000256" key="1">
    <source>
        <dbReference type="SAM" id="MobiDB-lite"/>
    </source>
</evidence>
<dbReference type="Proteomes" id="UP000182740">
    <property type="component" value="Unassembled WGS sequence"/>
</dbReference>